<dbReference type="STRING" id="36847.CLNEO_11510"/>
<feature type="active site" description="Acyl-ester intermediate" evidence="13">
    <location>
        <position position="98"/>
    </location>
</feature>
<dbReference type="Pfam" id="PF07943">
    <property type="entry name" value="PBP5_C"/>
    <property type="match status" value="1"/>
</dbReference>
<keyword evidence="6" id="KW-0645">Protease</keyword>
<evidence type="ECO:0000256" key="10">
    <source>
        <dbReference type="ARBA" id="ARBA00022984"/>
    </source>
</evidence>
<dbReference type="RefSeq" id="WP_066085876.1">
    <property type="nucleotide sequence ID" value="NZ_LRVM01000003.1"/>
</dbReference>
<dbReference type="UniPathway" id="UPA00219"/>
<keyword evidence="7" id="KW-0732">Signal</keyword>
<dbReference type="GO" id="GO:0009252">
    <property type="term" value="P:peptidoglycan biosynthetic process"/>
    <property type="evidence" value="ECO:0007669"/>
    <property type="project" value="UniProtKB-UniPathway"/>
</dbReference>
<keyword evidence="16" id="KW-1133">Transmembrane helix</keyword>
<dbReference type="AlphaFoldDB" id="A0A136WFF9"/>
<dbReference type="InterPro" id="IPR012338">
    <property type="entry name" value="Beta-lactam/transpept-like"/>
</dbReference>
<evidence type="ECO:0000256" key="9">
    <source>
        <dbReference type="ARBA" id="ARBA00022960"/>
    </source>
</evidence>
<dbReference type="SUPFAM" id="SSF69189">
    <property type="entry name" value="Penicillin-binding protein associated domain"/>
    <property type="match status" value="1"/>
</dbReference>
<evidence type="ECO:0000256" key="8">
    <source>
        <dbReference type="ARBA" id="ARBA00022801"/>
    </source>
</evidence>
<dbReference type="PATRIC" id="fig|36847.3.peg.1336"/>
<dbReference type="PANTHER" id="PTHR21581">
    <property type="entry name" value="D-ALANYL-D-ALANINE CARBOXYPEPTIDASE"/>
    <property type="match status" value="1"/>
</dbReference>
<protein>
    <recommendedName>
        <fullName evidence="4">serine-type D-Ala-D-Ala carboxypeptidase</fullName>
        <ecNumber evidence="4">3.4.16.4</ecNumber>
    </recommendedName>
</protein>
<evidence type="ECO:0000256" key="2">
    <source>
        <dbReference type="ARBA" id="ARBA00004752"/>
    </source>
</evidence>
<dbReference type="GO" id="GO:0009002">
    <property type="term" value="F:serine-type D-Ala-D-Ala carboxypeptidase activity"/>
    <property type="evidence" value="ECO:0007669"/>
    <property type="project" value="UniProtKB-EC"/>
</dbReference>
<keyword evidence="5 18" id="KW-0121">Carboxypeptidase</keyword>
<proteinExistence type="inferred from homology"/>
<gene>
    <name evidence="18" type="primary">dacA</name>
    <name evidence="18" type="ORF">CLNEO_11510</name>
</gene>
<evidence type="ECO:0000256" key="5">
    <source>
        <dbReference type="ARBA" id="ARBA00022645"/>
    </source>
</evidence>
<dbReference type="Pfam" id="PF00768">
    <property type="entry name" value="Peptidase_S11"/>
    <property type="match status" value="1"/>
</dbReference>
<keyword evidence="9" id="KW-0133">Cell shape</keyword>
<evidence type="ECO:0000256" key="3">
    <source>
        <dbReference type="ARBA" id="ARBA00007164"/>
    </source>
</evidence>
<dbReference type="Gene3D" id="2.60.410.10">
    <property type="entry name" value="D-Ala-D-Ala carboxypeptidase, C-terminal domain"/>
    <property type="match status" value="1"/>
</dbReference>
<dbReference type="SUPFAM" id="SSF56601">
    <property type="entry name" value="beta-lactamase/transpeptidase-like"/>
    <property type="match status" value="1"/>
</dbReference>
<comment type="pathway">
    <text evidence="2">Cell wall biogenesis; peptidoglycan biosynthesis.</text>
</comment>
<keyword evidence="10" id="KW-0573">Peptidoglycan synthesis</keyword>
<evidence type="ECO:0000256" key="4">
    <source>
        <dbReference type="ARBA" id="ARBA00012448"/>
    </source>
</evidence>
<dbReference type="OrthoDB" id="9791132at2"/>
<keyword evidence="16" id="KW-0472">Membrane</keyword>
<evidence type="ECO:0000256" key="14">
    <source>
        <dbReference type="PIRSR" id="PIRSR618044-2"/>
    </source>
</evidence>
<dbReference type="PANTHER" id="PTHR21581:SF33">
    <property type="entry name" value="D-ALANYL-D-ALANINE CARBOXYPEPTIDASE DACB"/>
    <property type="match status" value="1"/>
</dbReference>
<comment type="similarity">
    <text evidence="3 15">Belongs to the peptidase S11 family.</text>
</comment>
<evidence type="ECO:0000313" key="19">
    <source>
        <dbReference type="Proteomes" id="UP000070539"/>
    </source>
</evidence>
<evidence type="ECO:0000259" key="17">
    <source>
        <dbReference type="SMART" id="SM00936"/>
    </source>
</evidence>
<dbReference type="EMBL" id="LRVM01000003">
    <property type="protein sequence ID" value="KXL53180.1"/>
    <property type="molecule type" value="Genomic_DNA"/>
</dbReference>
<keyword evidence="11" id="KW-0961">Cell wall biogenesis/degradation</keyword>
<feature type="active site" evidence="13">
    <location>
        <position position="155"/>
    </location>
</feature>
<dbReference type="InterPro" id="IPR037167">
    <property type="entry name" value="Peptidase_S11_C_sf"/>
</dbReference>
<name>A0A136WFF9_9FIRM</name>
<dbReference type="PROSITE" id="PS51257">
    <property type="entry name" value="PROKAR_LIPOPROTEIN"/>
    <property type="match status" value="1"/>
</dbReference>
<feature type="transmembrane region" description="Helical" evidence="16">
    <location>
        <begin position="463"/>
        <end position="484"/>
    </location>
</feature>
<dbReference type="PRINTS" id="PR00725">
    <property type="entry name" value="DADACBPTASE1"/>
</dbReference>
<comment type="function">
    <text evidence="1">Removes C-terminal D-alanyl residues from sugar-peptide cell wall precursors.</text>
</comment>
<keyword evidence="19" id="KW-1185">Reference proteome</keyword>
<evidence type="ECO:0000256" key="6">
    <source>
        <dbReference type="ARBA" id="ARBA00022670"/>
    </source>
</evidence>
<dbReference type="GO" id="GO:0071555">
    <property type="term" value="P:cell wall organization"/>
    <property type="evidence" value="ECO:0007669"/>
    <property type="project" value="UniProtKB-KW"/>
</dbReference>
<dbReference type="InterPro" id="IPR012907">
    <property type="entry name" value="Peptidase_S11_C"/>
</dbReference>
<evidence type="ECO:0000256" key="12">
    <source>
        <dbReference type="ARBA" id="ARBA00034000"/>
    </source>
</evidence>
<accession>A0A136WFF9</accession>
<feature type="active site" description="Proton acceptor" evidence="13">
    <location>
        <position position="101"/>
    </location>
</feature>
<dbReference type="InterPro" id="IPR018044">
    <property type="entry name" value="Peptidase_S11"/>
</dbReference>
<evidence type="ECO:0000256" key="11">
    <source>
        <dbReference type="ARBA" id="ARBA00023316"/>
    </source>
</evidence>
<dbReference type="SMART" id="SM00936">
    <property type="entry name" value="PBP5_C"/>
    <property type="match status" value="1"/>
</dbReference>
<keyword evidence="8 18" id="KW-0378">Hydrolase</keyword>
<evidence type="ECO:0000313" key="18">
    <source>
        <dbReference type="EMBL" id="KXL53180.1"/>
    </source>
</evidence>
<dbReference type="Proteomes" id="UP000070539">
    <property type="component" value="Unassembled WGS sequence"/>
</dbReference>
<sequence>MKKFLLKKISLLLIVILSFGIAGCGKKDEPISENIENDVQDTTPLDAAAVSDAFALHAAFSQANNVPEVTAQTAILVEPSSGTILFEKGAKEKMYPASTTKMITALVTMDYFKEDELITIGSEINEVSLDSSKAGHIVGETITIKNLIRGLIIPSGNDTANVLAAAVAKRVQSNDNLTFAESQKIFAELMNKRAKELGAVNTHFTNAHGYHDENHYSCAYDMALFACAYLENSTLKEIANEKSFAGNGADNMFQQSEGMKTQNYAWRSHNLLITDNEYNYSYASGIKTGFTNEAGDCVAAAAEKDGETLVAIIFNSPDPGRWLDGKNLFEFGFNEYERAELGKTAEVLESMPLTKHNRLEGDTLDVVFNQDVVTYLPTGTSDGVEKTIVYDEKYLDVNKDGVSKLKAPIAKGEKIGTATFQIDSKTVLSEDVYAGREVTKGTILSSIKYFFKNFTSIVFSKKGLMGLAGFIVVIVLIFIIFRIVSNRRKRYSRGYTFQKHSSRKGGRRRRRF</sequence>
<evidence type="ECO:0000256" key="13">
    <source>
        <dbReference type="PIRSR" id="PIRSR618044-1"/>
    </source>
</evidence>
<feature type="domain" description="Peptidase S11 D-Ala-D-Ala carboxypeptidase A C-terminal" evidence="17">
    <location>
        <begin position="336"/>
        <end position="440"/>
    </location>
</feature>
<reference evidence="18 19" key="1">
    <citation type="submission" date="2016-01" db="EMBL/GenBank/DDBJ databases">
        <title>Genome sequence of Clostridium neopropionicum X4, DSM-3847.</title>
        <authorList>
            <person name="Poehlein A."/>
            <person name="Beck M.H."/>
            <person name="Bengelsdorf F.R."/>
            <person name="Daniel R."/>
            <person name="Duerre P."/>
        </authorList>
    </citation>
    <scope>NUCLEOTIDE SEQUENCE [LARGE SCALE GENOMIC DNA]</scope>
    <source>
        <strain evidence="18 19">DSM-3847</strain>
    </source>
</reference>
<dbReference type="Gene3D" id="3.40.710.10">
    <property type="entry name" value="DD-peptidase/beta-lactamase superfamily"/>
    <property type="match status" value="1"/>
</dbReference>
<organism evidence="18 19">
    <name type="scientific">Anaerotignum neopropionicum</name>
    <dbReference type="NCBI Taxonomy" id="36847"/>
    <lineage>
        <taxon>Bacteria</taxon>
        <taxon>Bacillati</taxon>
        <taxon>Bacillota</taxon>
        <taxon>Clostridia</taxon>
        <taxon>Lachnospirales</taxon>
        <taxon>Anaerotignaceae</taxon>
        <taxon>Anaerotignum</taxon>
    </lineage>
</organism>
<comment type="caution">
    <text evidence="18">The sequence shown here is derived from an EMBL/GenBank/DDBJ whole genome shotgun (WGS) entry which is preliminary data.</text>
</comment>
<keyword evidence="16" id="KW-0812">Transmembrane</keyword>
<dbReference type="GO" id="GO:0006508">
    <property type="term" value="P:proteolysis"/>
    <property type="evidence" value="ECO:0007669"/>
    <property type="project" value="UniProtKB-KW"/>
</dbReference>
<comment type="catalytic activity">
    <reaction evidence="12">
        <text>Preferential cleavage: (Ac)2-L-Lys-D-Ala-|-D-Ala. Also transpeptidation of peptidyl-alanyl moieties that are N-acyl substituents of D-alanine.</text>
        <dbReference type="EC" id="3.4.16.4"/>
    </reaction>
</comment>
<evidence type="ECO:0000256" key="1">
    <source>
        <dbReference type="ARBA" id="ARBA00003217"/>
    </source>
</evidence>
<dbReference type="InterPro" id="IPR015956">
    <property type="entry name" value="Peniciliin-bd_prot_C_sf"/>
</dbReference>
<dbReference type="EC" id="3.4.16.4" evidence="4"/>
<feature type="binding site" evidence="14">
    <location>
        <position position="287"/>
    </location>
    <ligand>
        <name>substrate</name>
    </ligand>
</feature>
<evidence type="ECO:0000256" key="15">
    <source>
        <dbReference type="RuleBase" id="RU004016"/>
    </source>
</evidence>
<dbReference type="GO" id="GO:0008360">
    <property type="term" value="P:regulation of cell shape"/>
    <property type="evidence" value="ECO:0007669"/>
    <property type="project" value="UniProtKB-KW"/>
</dbReference>
<dbReference type="InterPro" id="IPR001967">
    <property type="entry name" value="Peptidase_S11_N"/>
</dbReference>
<evidence type="ECO:0000256" key="7">
    <source>
        <dbReference type="ARBA" id="ARBA00022729"/>
    </source>
</evidence>
<evidence type="ECO:0000256" key="16">
    <source>
        <dbReference type="SAM" id="Phobius"/>
    </source>
</evidence>